<keyword evidence="2 7" id="KW-0255">Endonuclease</keyword>
<dbReference type="PANTHER" id="PTHR31290:SF5">
    <property type="entry name" value="UV-DAMAGE ENDONUCLEASE"/>
    <property type="match status" value="1"/>
</dbReference>
<dbReference type="SUPFAM" id="SSF51658">
    <property type="entry name" value="Xylose isomerase-like"/>
    <property type="match status" value="1"/>
</dbReference>
<dbReference type="Pfam" id="PF03851">
    <property type="entry name" value="UvdE"/>
    <property type="match status" value="1"/>
</dbReference>
<evidence type="ECO:0000256" key="4">
    <source>
        <dbReference type="ARBA" id="ARBA00022769"/>
    </source>
</evidence>
<dbReference type="OrthoDB" id="9782576at2"/>
<dbReference type="AlphaFoldDB" id="A0A177KZJ2"/>
<keyword evidence="1" id="KW-0540">Nuclease</keyword>
<evidence type="ECO:0000313" key="7">
    <source>
        <dbReference type="EMBL" id="OAH58464.1"/>
    </source>
</evidence>
<dbReference type="Gene3D" id="3.20.20.150">
    <property type="entry name" value="Divalent-metal-dependent TIM barrel enzymes"/>
    <property type="match status" value="1"/>
</dbReference>
<keyword evidence="3" id="KW-0227">DNA damage</keyword>
<accession>A0A177KZJ2</accession>
<dbReference type="GO" id="GO:0004519">
    <property type="term" value="F:endonuclease activity"/>
    <property type="evidence" value="ECO:0007669"/>
    <property type="project" value="UniProtKB-KW"/>
</dbReference>
<evidence type="ECO:0000256" key="1">
    <source>
        <dbReference type="ARBA" id="ARBA00022722"/>
    </source>
</evidence>
<proteinExistence type="predicted"/>
<keyword evidence="5" id="KW-0378">Hydrolase</keyword>
<dbReference type="InterPro" id="IPR036237">
    <property type="entry name" value="Xyl_isomerase-like_sf"/>
</dbReference>
<comment type="caution">
    <text evidence="7">The sequence shown here is derived from an EMBL/GenBank/DDBJ whole genome shotgun (WGS) entry which is preliminary data.</text>
</comment>
<evidence type="ECO:0000256" key="5">
    <source>
        <dbReference type="ARBA" id="ARBA00022801"/>
    </source>
</evidence>
<evidence type="ECO:0000256" key="6">
    <source>
        <dbReference type="ARBA" id="ARBA00023204"/>
    </source>
</evidence>
<keyword evidence="4" id="KW-0228">DNA excision</keyword>
<evidence type="ECO:0000313" key="8">
    <source>
        <dbReference type="Proteomes" id="UP000077271"/>
    </source>
</evidence>
<dbReference type="GO" id="GO:0009411">
    <property type="term" value="P:response to UV"/>
    <property type="evidence" value="ECO:0007669"/>
    <property type="project" value="InterPro"/>
</dbReference>
<dbReference type="Proteomes" id="UP000077271">
    <property type="component" value="Unassembled WGS sequence"/>
</dbReference>
<dbReference type="PANTHER" id="PTHR31290">
    <property type="entry name" value="UV-DAMAGE ENDONUCLEASE"/>
    <property type="match status" value="1"/>
</dbReference>
<gene>
    <name evidence="7" type="ORF">AWH48_17945</name>
</gene>
<evidence type="ECO:0000256" key="3">
    <source>
        <dbReference type="ARBA" id="ARBA00022763"/>
    </source>
</evidence>
<name>A0A177KZJ2_9BACI</name>
<protein>
    <submittedName>
        <fullName evidence="7">UV damage endonuclease UvdE</fullName>
    </submittedName>
</protein>
<dbReference type="GO" id="GO:0016787">
    <property type="term" value="F:hydrolase activity"/>
    <property type="evidence" value="ECO:0007669"/>
    <property type="project" value="UniProtKB-KW"/>
</dbReference>
<dbReference type="EMBL" id="LQWZ01000009">
    <property type="protein sequence ID" value="OAH58464.1"/>
    <property type="molecule type" value="Genomic_DNA"/>
</dbReference>
<organism evidence="7 8">
    <name type="scientific">Domibacillus aminovorans</name>
    <dbReference type="NCBI Taxonomy" id="29332"/>
    <lineage>
        <taxon>Bacteria</taxon>
        <taxon>Bacillati</taxon>
        <taxon>Bacillota</taxon>
        <taxon>Bacilli</taxon>
        <taxon>Bacillales</taxon>
        <taxon>Bacillaceae</taxon>
        <taxon>Domibacillus</taxon>
    </lineage>
</organism>
<dbReference type="NCBIfam" id="TIGR00629">
    <property type="entry name" value="uvde"/>
    <property type="match status" value="1"/>
</dbReference>
<dbReference type="InterPro" id="IPR004601">
    <property type="entry name" value="UvdE"/>
</dbReference>
<dbReference type="RefSeq" id="WP_018393501.1">
    <property type="nucleotide sequence ID" value="NZ_LQWZ01000009.1"/>
</dbReference>
<reference evidence="7 8" key="1">
    <citation type="submission" date="2016-01" db="EMBL/GenBank/DDBJ databases">
        <title>Investigation of taxonomic status of Bacillus aminovorans.</title>
        <authorList>
            <person name="Verma A."/>
            <person name="Pal Y."/>
            <person name="Krishnamurthi S."/>
        </authorList>
    </citation>
    <scope>NUCLEOTIDE SEQUENCE [LARGE SCALE GENOMIC DNA]</scope>
    <source>
        <strain evidence="7 8">DSM 4337</strain>
    </source>
</reference>
<evidence type="ECO:0000256" key="2">
    <source>
        <dbReference type="ARBA" id="ARBA00022759"/>
    </source>
</evidence>
<keyword evidence="6" id="KW-0234">DNA repair</keyword>
<sequence length="324" mass="36890">MTLVRLGYAAMSMNVKNGSPSQTMTYTQFLKNEDKGAAISKLERIAVSNLTNCLRLLRHNAAHDIEFFRLSSKLIPLANHPDLADWDYMMPLAESLDSIRSFLHRHPGMRIDFHPDHFVVLNTPKIDVFKTAVKTLNMHKALLQGMGMEPEHRCVLHVGGAYNDKDKALEQFIDNWGTIPVPLQNMIMLENDDKTFTLSETLYLCEKIGGIPIVFDYHHHLANHEEGTQWGDEWPRIVATWKKSKLPLKMHISSPKSEKEFRAHADFIEVKGFMNFLNQVKGSIPQIDVMIEAKRKDDALFALMTDLNQESGIEVAGGASFYIR</sequence>
<dbReference type="GO" id="GO:0006289">
    <property type="term" value="P:nucleotide-excision repair"/>
    <property type="evidence" value="ECO:0007669"/>
    <property type="project" value="InterPro"/>
</dbReference>